<dbReference type="InterPro" id="IPR009327">
    <property type="entry name" value="Cupin_DUF985"/>
</dbReference>
<dbReference type="InterPro" id="IPR009297">
    <property type="entry name" value="DUF952"/>
</dbReference>
<evidence type="ECO:0000313" key="3">
    <source>
        <dbReference type="EMBL" id="MBE9373250.1"/>
    </source>
</evidence>
<gene>
    <name evidence="3" type="ORF">IQ251_02190</name>
</gene>
<protein>
    <submittedName>
        <fullName evidence="3">Cupin domain-containing protein</fullName>
    </submittedName>
</protein>
<feature type="domain" description="DUF985" evidence="2">
    <location>
        <begin position="159"/>
        <end position="288"/>
    </location>
</feature>
<dbReference type="PANTHER" id="PTHR33387:SF3">
    <property type="entry name" value="DUF985 DOMAIN-CONTAINING PROTEIN"/>
    <property type="match status" value="1"/>
</dbReference>
<dbReference type="PANTHER" id="PTHR33387">
    <property type="entry name" value="RMLC-LIKE JELLY ROLL FOLD PROTEIN"/>
    <property type="match status" value="1"/>
</dbReference>
<evidence type="ECO:0000313" key="4">
    <source>
        <dbReference type="Proteomes" id="UP000598360"/>
    </source>
</evidence>
<reference evidence="3" key="1">
    <citation type="submission" date="2020-10" db="EMBL/GenBank/DDBJ databases">
        <title>Diversity and distribution of actinomycetes associated with coral in the coast of Hainan.</title>
        <authorList>
            <person name="Li F."/>
        </authorList>
    </citation>
    <scope>NUCLEOTIDE SEQUENCE</scope>
    <source>
        <strain evidence="3">HNM0983</strain>
    </source>
</reference>
<comment type="caution">
    <text evidence="3">The sequence shown here is derived from an EMBL/GenBank/DDBJ whole genome shotgun (WGS) entry which is preliminary data.</text>
</comment>
<dbReference type="InterPro" id="IPR011051">
    <property type="entry name" value="RmlC_Cupin_sf"/>
</dbReference>
<organism evidence="3 4">
    <name type="scientific">Saccharopolyspora montiporae</name>
    <dbReference type="NCBI Taxonomy" id="2781240"/>
    <lineage>
        <taxon>Bacteria</taxon>
        <taxon>Bacillati</taxon>
        <taxon>Actinomycetota</taxon>
        <taxon>Actinomycetes</taxon>
        <taxon>Pseudonocardiales</taxon>
        <taxon>Pseudonocardiaceae</taxon>
        <taxon>Saccharopolyspora</taxon>
    </lineage>
</organism>
<sequence>MRLAAHDPRRRTAAVIVWHRRHPHPPPRRSGETGGVTPLLHLLPLSELRAHRTAPVAEPGPEGFVHCSPDVATTVAVANTLYRDTDEQLVAVELDPDLLPSPVRWEAPSPAPPLGVGPATAFPHVYGPVPRTAITGVRYARRAVDGTFLDLERRGPTAEEFDLLPHPEGGWYRRTWTSGTPVDTAGGARPSATAIHFLLPPGEVSAWHVVASDEVWFWHRGSALTLSFGGAGRRPGSDPEQAVLGAGPGQRPQLVVPGGTWQRAESAAEGEALVSCVVSPGFDFADFAAL</sequence>
<feature type="region of interest" description="Disordered" evidence="1">
    <location>
        <begin position="230"/>
        <end position="250"/>
    </location>
</feature>
<dbReference type="SUPFAM" id="SSF56399">
    <property type="entry name" value="ADP-ribosylation"/>
    <property type="match status" value="1"/>
</dbReference>
<evidence type="ECO:0000259" key="2">
    <source>
        <dbReference type="Pfam" id="PF06172"/>
    </source>
</evidence>
<dbReference type="Gene3D" id="2.60.120.10">
    <property type="entry name" value="Jelly Rolls"/>
    <property type="match status" value="1"/>
</dbReference>
<dbReference type="CDD" id="cd06121">
    <property type="entry name" value="cupin_YML079wp"/>
    <property type="match status" value="1"/>
</dbReference>
<evidence type="ECO:0000256" key="1">
    <source>
        <dbReference type="SAM" id="MobiDB-lite"/>
    </source>
</evidence>
<dbReference type="Pfam" id="PF06172">
    <property type="entry name" value="Cupin_5"/>
    <property type="match status" value="1"/>
</dbReference>
<keyword evidence="4" id="KW-1185">Reference proteome</keyword>
<dbReference type="AlphaFoldDB" id="A0A929FY93"/>
<proteinExistence type="predicted"/>
<dbReference type="InterPro" id="IPR039935">
    <property type="entry name" value="YML079W-like"/>
</dbReference>
<dbReference type="InterPro" id="IPR014710">
    <property type="entry name" value="RmlC-like_jellyroll"/>
</dbReference>
<name>A0A929FY93_9PSEU</name>
<dbReference type="SUPFAM" id="SSF51182">
    <property type="entry name" value="RmlC-like cupins"/>
    <property type="match status" value="1"/>
</dbReference>
<dbReference type="Gene3D" id="3.20.170.20">
    <property type="entry name" value="Protein of unknown function DUF952"/>
    <property type="match status" value="1"/>
</dbReference>
<accession>A0A929FY93</accession>
<dbReference type="Pfam" id="PF06108">
    <property type="entry name" value="DUF952"/>
    <property type="match status" value="1"/>
</dbReference>
<dbReference type="EMBL" id="JADEYC010000004">
    <property type="protein sequence ID" value="MBE9373250.1"/>
    <property type="molecule type" value="Genomic_DNA"/>
</dbReference>
<dbReference type="Proteomes" id="UP000598360">
    <property type="component" value="Unassembled WGS sequence"/>
</dbReference>